<dbReference type="PANTHER" id="PTHR10395">
    <property type="entry name" value="URICASE AND TRANSTHYRETIN-RELATED"/>
    <property type="match status" value="1"/>
</dbReference>
<evidence type="ECO:0000256" key="4">
    <source>
        <dbReference type="ARBA" id="ARBA00011881"/>
    </source>
</evidence>
<evidence type="ECO:0000256" key="9">
    <source>
        <dbReference type="PIRSR" id="PIRSR600895-51"/>
    </source>
</evidence>
<organism evidence="12 13">
    <name type="scientific">Vibrio ostreae</name>
    <dbReference type="NCBI Taxonomy" id="2841925"/>
    <lineage>
        <taxon>Bacteria</taxon>
        <taxon>Pseudomonadati</taxon>
        <taxon>Pseudomonadota</taxon>
        <taxon>Gammaproteobacteria</taxon>
        <taxon>Vibrionales</taxon>
        <taxon>Vibrionaceae</taxon>
        <taxon>Vibrio</taxon>
    </lineage>
</organism>
<evidence type="ECO:0000313" key="12">
    <source>
        <dbReference type="EMBL" id="QXO16197.1"/>
    </source>
</evidence>
<feature type="binding site" evidence="9">
    <location>
        <position position="7"/>
    </location>
    <ligand>
        <name>substrate</name>
    </ligand>
</feature>
<comment type="subunit">
    <text evidence="4 10">Homotetramer.</text>
</comment>
<dbReference type="SUPFAM" id="SSF49472">
    <property type="entry name" value="Transthyretin (synonym: prealbumin)"/>
    <property type="match status" value="1"/>
</dbReference>
<dbReference type="RefSeq" id="WP_136485808.1">
    <property type="nucleotide sequence ID" value="NZ_CP076642.1"/>
</dbReference>
<keyword evidence="7 10" id="KW-0659">Purine metabolism</keyword>
<evidence type="ECO:0000256" key="8">
    <source>
        <dbReference type="ARBA" id="ARBA00022801"/>
    </source>
</evidence>
<dbReference type="InterPro" id="IPR014306">
    <property type="entry name" value="Hydroxyisourate_hydrolase"/>
</dbReference>
<dbReference type="GO" id="GO:0033971">
    <property type="term" value="F:hydroxyisourate hydrolase activity"/>
    <property type="evidence" value="ECO:0007669"/>
    <property type="project" value="UniProtKB-EC"/>
</dbReference>
<dbReference type="EC" id="3.5.2.17" evidence="5 10"/>
<feature type="binding site" evidence="9">
    <location>
        <position position="112"/>
    </location>
    <ligand>
        <name>substrate</name>
    </ligand>
</feature>
<keyword evidence="8 10" id="KW-0378">Hydrolase</keyword>
<dbReference type="PANTHER" id="PTHR10395:SF7">
    <property type="entry name" value="5-HYDROXYISOURATE HYDROLASE"/>
    <property type="match status" value="1"/>
</dbReference>
<dbReference type="InterPro" id="IPR023416">
    <property type="entry name" value="Transthyretin/HIU_hydrolase_d"/>
</dbReference>
<dbReference type="CDD" id="cd05822">
    <property type="entry name" value="TLP_HIUase"/>
    <property type="match status" value="1"/>
</dbReference>
<dbReference type="Pfam" id="PF00576">
    <property type="entry name" value="Transthyretin"/>
    <property type="match status" value="1"/>
</dbReference>
<evidence type="ECO:0000256" key="1">
    <source>
        <dbReference type="ARBA" id="ARBA00001043"/>
    </source>
</evidence>
<dbReference type="EMBL" id="CP076642">
    <property type="protein sequence ID" value="QXO16197.1"/>
    <property type="molecule type" value="Genomic_DNA"/>
</dbReference>
<evidence type="ECO:0000256" key="7">
    <source>
        <dbReference type="ARBA" id="ARBA00022631"/>
    </source>
</evidence>
<dbReference type="InterPro" id="IPR036817">
    <property type="entry name" value="Transthyretin/HIU_hydrolase_sf"/>
</dbReference>
<evidence type="ECO:0000256" key="2">
    <source>
        <dbReference type="ARBA" id="ARBA00002704"/>
    </source>
</evidence>
<protein>
    <recommendedName>
        <fullName evidence="6 10">5-hydroxyisourate hydrolase</fullName>
        <shortName evidence="10">HIU hydrolase</shortName>
        <shortName evidence="10">HIUHase</shortName>
        <ecNumber evidence="5 10">3.5.2.17</ecNumber>
    </recommendedName>
</protein>
<keyword evidence="13" id="KW-1185">Reference proteome</keyword>
<evidence type="ECO:0000256" key="3">
    <source>
        <dbReference type="ARBA" id="ARBA00009850"/>
    </source>
</evidence>
<reference evidence="12" key="1">
    <citation type="submission" date="2021-06" db="EMBL/GenBank/DDBJ databases">
        <title>Vibrio nov. sp., novel gut bacterium isolated from Yellow Sea oyster.</title>
        <authorList>
            <person name="Muhammad N."/>
            <person name="Nguyen T.H."/>
            <person name="Lee Y.-J."/>
            <person name="Ko J."/>
            <person name="Kim S.-G."/>
        </authorList>
    </citation>
    <scope>NUCLEOTIDE SEQUENCE</scope>
    <source>
        <strain evidence="12">OG9-811</strain>
    </source>
</reference>
<evidence type="ECO:0000256" key="5">
    <source>
        <dbReference type="ARBA" id="ARBA00012609"/>
    </source>
</evidence>
<comment type="function">
    <text evidence="2">Catalyzes the hydrolysis of 5-hydroxyisourate (HIU) to 2-oxo-4-hydroxy-4-carboxy-5-ureidoimidazoline (OHCU).</text>
</comment>
<dbReference type="KEGG" id="vos:KNV97_01350"/>
<feature type="domain" description="Transthyretin/hydroxyisourate hydrolase" evidence="11">
    <location>
        <begin position="4"/>
        <end position="114"/>
    </location>
</feature>
<comment type="similarity">
    <text evidence="3 10">Belongs to the transthyretin family. 5-hydroxyisourate hydrolase subfamily.</text>
</comment>
<comment type="catalytic activity">
    <reaction evidence="1 10">
        <text>5-hydroxyisourate + H2O = 5-hydroxy-2-oxo-4-ureido-2,5-dihydro-1H-imidazole-5-carboxylate + H(+)</text>
        <dbReference type="Rhea" id="RHEA:23736"/>
        <dbReference type="ChEBI" id="CHEBI:15377"/>
        <dbReference type="ChEBI" id="CHEBI:15378"/>
        <dbReference type="ChEBI" id="CHEBI:18072"/>
        <dbReference type="ChEBI" id="CHEBI:58639"/>
        <dbReference type="EC" id="3.5.2.17"/>
    </reaction>
</comment>
<dbReference type="AlphaFoldDB" id="A0A975U870"/>
<dbReference type="InterPro" id="IPR023418">
    <property type="entry name" value="Thyroxine_BS"/>
</dbReference>
<sequence>MKQLSCHVLDTANGRPAAGIAVKLFTLQSPSGNDSFHLECLAEGVTDQDGRARFGDVSLIAQNYTLRFMVAPYCQEQFGQAFFPFIDVNFTVSDERNHHIPLLLSPFSYSSYRGS</sequence>
<dbReference type="PROSITE" id="PS00768">
    <property type="entry name" value="TRANSTHYRETIN_1"/>
    <property type="match status" value="1"/>
</dbReference>
<dbReference type="GO" id="GO:0006144">
    <property type="term" value="P:purine nucleobase metabolic process"/>
    <property type="evidence" value="ECO:0007669"/>
    <property type="project" value="UniProtKB-KW"/>
</dbReference>
<name>A0A975U870_9VIBR</name>
<evidence type="ECO:0000256" key="10">
    <source>
        <dbReference type="RuleBase" id="RU361270"/>
    </source>
</evidence>
<proteinExistence type="inferred from homology"/>
<accession>A0A975U870</accession>
<gene>
    <name evidence="12" type="primary">uraH</name>
    <name evidence="12" type="ORF">KNV97_01350</name>
</gene>
<evidence type="ECO:0000256" key="6">
    <source>
        <dbReference type="ARBA" id="ARBA00017539"/>
    </source>
</evidence>
<dbReference type="NCBIfam" id="TIGR02962">
    <property type="entry name" value="hdxy_isourate"/>
    <property type="match status" value="1"/>
</dbReference>
<dbReference type="InterPro" id="IPR000895">
    <property type="entry name" value="Transthyretin/HIU_hydrolase"/>
</dbReference>
<dbReference type="Gene3D" id="2.60.40.180">
    <property type="entry name" value="Transthyretin/hydroxyisourate hydrolase domain"/>
    <property type="match status" value="1"/>
</dbReference>
<evidence type="ECO:0000259" key="11">
    <source>
        <dbReference type="Pfam" id="PF00576"/>
    </source>
</evidence>
<evidence type="ECO:0000313" key="13">
    <source>
        <dbReference type="Proteomes" id="UP000694232"/>
    </source>
</evidence>
<dbReference type="PRINTS" id="PR00189">
    <property type="entry name" value="TRNSTHYRETIN"/>
</dbReference>
<feature type="binding site" evidence="9">
    <location>
        <position position="51"/>
    </location>
    <ligand>
        <name>substrate</name>
    </ligand>
</feature>
<dbReference type="Proteomes" id="UP000694232">
    <property type="component" value="Chromosome 2"/>
</dbReference>